<organism evidence="1 2">
    <name type="scientific">Colletotrichum scovillei</name>
    <dbReference type="NCBI Taxonomy" id="1209932"/>
    <lineage>
        <taxon>Eukaryota</taxon>
        <taxon>Fungi</taxon>
        <taxon>Dikarya</taxon>
        <taxon>Ascomycota</taxon>
        <taxon>Pezizomycotina</taxon>
        <taxon>Sordariomycetes</taxon>
        <taxon>Hypocreomycetidae</taxon>
        <taxon>Glomerellales</taxon>
        <taxon>Glomerellaceae</taxon>
        <taxon>Colletotrichum</taxon>
        <taxon>Colletotrichum acutatum species complex</taxon>
    </lineage>
</organism>
<dbReference type="EMBL" id="JAESDN010000020">
    <property type="protein sequence ID" value="KAG7040684.1"/>
    <property type="molecule type" value="Genomic_DNA"/>
</dbReference>
<keyword evidence="2" id="KW-1185">Reference proteome</keyword>
<comment type="caution">
    <text evidence="1">The sequence shown here is derived from an EMBL/GenBank/DDBJ whole genome shotgun (WGS) entry which is preliminary data.</text>
</comment>
<reference evidence="1" key="1">
    <citation type="submission" date="2021-05" db="EMBL/GenBank/DDBJ databases">
        <title>Comparative genomics of three Colletotrichum scovillei strains and genetic complementation revealed genes involved fungal growth and virulence on chili pepper.</title>
        <authorList>
            <person name="Hsieh D.-K."/>
            <person name="Chuang S.-C."/>
            <person name="Chen C.-Y."/>
            <person name="Chao Y.-T."/>
            <person name="Lu M.-Y.J."/>
            <person name="Lee M.-H."/>
            <person name="Shih M.-C."/>
        </authorList>
    </citation>
    <scope>NUCLEOTIDE SEQUENCE</scope>
    <source>
        <strain evidence="1">Coll-153</strain>
    </source>
</reference>
<proteinExistence type="predicted"/>
<evidence type="ECO:0000313" key="1">
    <source>
        <dbReference type="EMBL" id="KAG7040684.1"/>
    </source>
</evidence>
<feature type="non-terminal residue" evidence="1">
    <location>
        <position position="48"/>
    </location>
</feature>
<accession>A0A9P7QQ26</accession>
<name>A0A9P7QQ26_9PEZI</name>
<protein>
    <submittedName>
        <fullName evidence="1">Uncharacterized protein</fullName>
    </submittedName>
</protein>
<evidence type="ECO:0000313" key="2">
    <source>
        <dbReference type="Proteomes" id="UP000699042"/>
    </source>
</evidence>
<dbReference type="Proteomes" id="UP000699042">
    <property type="component" value="Unassembled WGS sequence"/>
</dbReference>
<sequence>MSNTLIAWSPCSTKLDNEQTSTLPISVSDDSPNSLFCIRTSLECIVQT</sequence>
<gene>
    <name evidence="1" type="ORF">JMJ77_009910</name>
</gene>
<dbReference type="AlphaFoldDB" id="A0A9P7QQ26"/>